<dbReference type="Gene3D" id="3.40.50.720">
    <property type="entry name" value="NAD(P)-binding Rossmann-like Domain"/>
    <property type="match status" value="1"/>
</dbReference>
<evidence type="ECO:0000256" key="2">
    <source>
        <dbReference type="ARBA" id="ARBA00022857"/>
    </source>
</evidence>
<organism evidence="5 6">
    <name type="scientific">Gymnopus androsaceus JB14</name>
    <dbReference type="NCBI Taxonomy" id="1447944"/>
    <lineage>
        <taxon>Eukaryota</taxon>
        <taxon>Fungi</taxon>
        <taxon>Dikarya</taxon>
        <taxon>Basidiomycota</taxon>
        <taxon>Agaricomycotina</taxon>
        <taxon>Agaricomycetes</taxon>
        <taxon>Agaricomycetidae</taxon>
        <taxon>Agaricales</taxon>
        <taxon>Marasmiineae</taxon>
        <taxon>Omphalotaceae</taxon>
        <taxon>Gymnopus</taxon>
    </lineage>
</organism>
<dbReference type="PANTHER" id="PTHR47706">
    <property type="entry name" value="NMRA-LIKE FAMILY PROTEIN"/>
    <property type="match status" value="1"/>
</dbReference>
<evidence type="ECO:0000259" key="4">
    <source>
        <dbReference type="Pfam" id="PF05368"/>
    </source>
</evidence>
<dbReference type="InterPro" id="IPR051609">
    <property type="entry name" value="NmrA/Isoflavone_reductase-like"/>
</dbReference>
<dbReference type="SUPFAM" id="SSF51735">
    <property type="entry name" value="NAD(P)-binding Rossmann-fold domains"/>
    <property type="match status" value="1"/>
</dbReference>
<dbReference type="Gene3D" id="3.90.25.10">
    <property type="entry name" value="UDP-galactose 4-epimerase, domain 1"/>
    <property type="match status" value="1"/>
</dbReference>
<proteinExistence type="inferred from homology"/>
<keyword evidence="2" id="KW-0521">NADP</keyword>
<evidence type="ECO:0000313" key="5">
    <source>
        <dbReference type="EMBL" id="KAE9393631.1"/>
    </source>
</evidence>
<dbReference type="InterPro" id="IPR008030">
    <property type="entry name" value="NmrA-like"/>
</dbReference>
<dbReference type="EMBL" id="ML769567">
    <property type="protein sequence ID" value="KAE9393631.1"/>
    <property type="molecule type" value="Genomic_DNA"/>
</dbReference>
<accession>A0A6A4H6A3</accession>
<evidence type="ECO:0000256" key="1">
    <source>
        <dbReference type="ARBA" id="ARBA00005725"/>
    </source>
</evidence>
<gene>
    <name evidence="5" type="ORF">BT96DRAFT_887101</name>
</gene>
<comment type="similarity">
    <text evidence="1">Belongs to the NmrA-type oxidoreductase family. Isoflavone reductase subfamily.</text>
</comment>
<dbReference type="PANTHER" id="PTHR47706:SF4">
    <property type="entry name" value="NMRA-LIKE DOMAIN-CONTAINING PROTEIN"/>
    <property type="match status" value="1"/>
</dbReference>
<dbReference type="Pfam" id="PF05368">
    <property type="entry name" value="NmrA"/>
    <property type="match status" value="1"/>
</dbReference>
<dbReference type="InterPro" id="IPR036291">
    <property type="entry name" value="NAD(P)-bd_dom_sf"/>
</dbReference>
<sequence>MKSQRIAVAGGTGKIGRHIVEGLLEIKQQHSLEIIVLSRTHAPEGISYAGSNAPVIAVDYLNQDSIQRVLNEYQIDTIISTLSGDTPDAFIASQETLLRAGLAVPTFRRFAPSEFSIDSEQVKGVKMYQMKLPILRSLEEVKAERSPGSFEYSRFSCGVFMNYLGFGNTKPEGHKAHGYLAHFPWMIDLSKRKAEVPGDGECAIVYTRAEDVGKFVAAATQLEVWEEYNDMAGEVTTFNQVIRVCEEVCGVKFDVKYNTREDIIARMSPDPKAVMSNFQLEFYLAHLDGDCDVKRPINLNKLVDVKPMTVREYLKEWWP</sequence>
<dbReference type="OrthoDB" id="9974981at2759"/>
<keyword evidence="6" id="KW-1185">Reference proteome</keyword>
<dbReference type="GO" id="GO:0016491">
    <property type="term" value="F:oxidoreductase activity"/>
    <property type="evidence" value="ECO:0007669"/>
    <property type="project" value="UniProtKB-KW"/>
</dbReference>
<dbReference type="Proteomes" id="UP000799118">
    <property type="component" value="Unassembled WGS sequence"/>
</dbReference>
<evidence type="ECO:0000256" key="3">
    <source>
        <dbReference type="ARBA" id="ARBA00023002"/>
    </source>
</evidence>
<protein>
    <submittedName>
        <fullName evidence="5">NAD(P)-binding protein</fullName>
    </submittedName>
</protein>
<feature type="domain" description="NmrA-like" evidence="4">
    <location>
        <begin position="3"/>
        <end position="314"/>
    </location>
</feature>
<keyword evidence="3" id="KW-0560">Oxidoreductase</keyword>
<reference evidence="5" key="1">
    <citation type="journal article" date="2019" name="Environ. Microbiol.">
        <title>Fungal ecological strategies reflected in gene transcription - a case study of two litter decomposers.</title>
        <authorList>
            <person name="Barbi F."/>
            <person name="Kohler A."/>
            <person name="Barry K."/>
            <person name="Baskaran P."/>
            <person name="Daum C."/>
            <person name="Fauchery L."/>
            <person name="Ihrmark K."/>
            <person name="Kuo A."/>
            <person name="LaButti K."/>
            <person name="Lipzen A."/>
            <person name="Morin E."/>
            <person name="Grigoriev I.V."/>
            <person name="Henrissat B."/>
            <person name="Lindahl B."/>
            <person name="Martin F."/>
        </authorList>
    </citation>
    <scope>NUCLEOTIDE SEQUENCE</scope>
    <source>
        <strain evidence="5">JB14</strain>
    </source>
</reference>
<name>A0A6A4H6A3_9AGAR</name>
<evidence type="ECO:0000313" key="6">
    <source>
        <dbReference type="Proteomes" id="UP000799118"/>
    </source>
</evidence>
<dbReference type="AlphaFoldDB" id="A0A6A4H6A3"/>